<dbReference type="Proteomes" id="UP001209878">
    <property type="component" value="Unassembled WGS sequence"/>
</dbReference>
<keyword evidence="2" id="KW-1185">Reference proteome</keyword>
<proteinExistence type="predicted"/>
<reference evidence="1" key="1">
    <citation type="journal article" date="2023" name="Mol. Biol. Evol.">
        <title>Third-Generation Sequencing Reveals the Adaptive Role of the Epigenome in Three Deep-Sea Polychaetes.</title>
        <authorList>
            <person name="Perez M."/>
            <person name="Aroh O."/>
            <person name="Sun Y."/>
            <person name="Lan Y."/>
            <person name="Juniper S.K."/>
            <person name="Young C.R."/>
            <person name="Angers B."/>
            <person name="Qian P.Y."/>
        </authorList>
    </citation>
    <scope>NUCLEOTIDE SEQUENCE</scope>
    <source>
        <strain evidence="1">R07B-5</strain>
    </source>
</reference>
<gene>
    <name evidence="1" type="ORF">NP493_138g02035</name>
</gene>
<accession>A0AAD9UG98</accession>
<organism evidence="1 2">
    <name type="scientific">Ridgeia piscesae</name>
    <name type="common">Tubeworm</name>
    <dbReference type="NCBI Taxonomy" id="27915"/>
    <lineage>
        <taxon>Eukaryota</taxon>
        <taxon>Metazoa</taxon>
        <taxon>Spiralia</taxon>
        <taxon>Lophotrochozoa</taxon>
        <taxon>Annelida</taxon>
        <taxon>Polychaeta</taxon>
        <taxon>Sedentaria</taxon>
        <taxon>Canalipalpata</taxon>
        <taxon>Sabellida</taxon>
        <taxon>Siboglinidae</taxon>
        <taxon>Ridgeia</taxon>
    </lineage>
</organism>
<dbReference type="EMBL" id="JAODUO010000138">
    <property type="protein sequence ID" value="KAK2188256.1"/>
    <property type="molecule type" value="Genomic_DNA"/>
</dbReference>
<evidence type="ECO:0000313" key="1">
    <source>
        <dbReference type="EMBL" id="KAK2188256.1"/>
    </source>
</evidence>
<sequence length="951" mass="107077">MSVRRSKRKRESVSLKTVGIKSVDETFKAATQPLREGTNLRDNVLVALASFRENCGLGPPSNIKQCLRMLASRLQSSGENVTLQQSVKDEYPVLEVQGILPEVIRKAFVAFENLIEAQRAAMEWHEDLQNLAQQQGLKGKKLNKARTPSRPLVYLTSTSYRQHVPYNMYSLTATGVSHLHLLQTTRTPSRPLVYLTSTSYRQHVLPHSHWCISPPPPTDNMYHVLPHSHWCISPPPPTDNMYHVLPHSHWCISPPPPTDNMYHVLPHSHWCISPPPPTDNMYHVLPHSHWCISPPPPTDNMYHVLPHSHWCISPPPPTDNMYSLTATGVSHIHLLHTTRTPSRPLVYLTSTSYRQHVLPHGHWCISPPPPTDNTYSLTATGVSHLHLLQTTLTPSRPLVYLTSTSYRQHLLPHSHWCISPPPPTDNTYSLTATGVSHFHLLQTTRTPSRPLVYLTSTSYRQHVLPHGHWCISLPPPTDNTYSLTATGVSHFHLLRQHVLPHGHWCISLPPPTDNTYSLTATGVSHFHLLQTTRTPSRPLVYLTSTSYRQHVLPHGHWCISLPPPTDNTYSLTATGVSHFHLLQTTRTPSRPLVYLTSTSYRQHVLPHGHWCISLPPPTDNTYSLTATGVSHLHLLQTTCTPSRPLVYLTSTSYRQHVLPHGHWCISPPPPTDNMYSLTATGVSHLHLLQTTLTPSWPLVYLTSTSYRQHVLPHGHWCISPPPPTDNTYSLTATGVSHFHLLPDNTYSLTATGVSHFHLLPTTRTPSRPLVYLTSTSYRQHVLPHGHWCISLPPPTDNTYSLTATGVSHFHLLQTTRTPSRPLVYLTSTSYRQHVLPHGHWCISLPPPTDNTYSLTATGVSHFHLLQTTRTPSRPLVYLTSTSYRQHVLPHGHWCISLPPPTDNTYSLTATGVSHFHLLQTTNYFSVICRESINCFPFLGSYTSLWKMGTGN</sequence>
<dbReference type="AlphaFoldDB" id="A0AAD9UG98"/>
<comment type="caution">
    <text evidence="1">The sequence shown here is derived from an EMBL/GenBank/DDBJ whole genome shotgun (WGS) entry which is preliminary data.</text>
</comment>
<evidence type="ECO:0000313" key="2">
    <source>
        <dbReference type="Proteomes" id="UP001209878"/>
    </source>
</evidence>
<protein>
    <submittedName>
        <fullName evidence="1">Uncharacterized protein</fullName>
    </submittedName>
</protein>
<name>A0AAD9UG98_RIDPI</name>